<comment type="caution">
    <text evidence="7">The sequence shown here is derived from an EMBL/GenBank/DDBJ whole genome shotgun (WGS) entry which is preliminary data.</text>
</comment>
<evidence type="ECO:0000256" key="1">
    <source>
        <dbReference type="ARBA" id="ARBA00004141"/>
    </source>
</evidence>
<feature type="transmembrane region" description="Helical" evidence="6">
    <location>
        <begin position="26"/>
        <end position="49"/>
    </location>
</feature>
<protein>
    <submittedName>
        <fullName evidence="7">Nitrite transporter NirC</fullName>
    </submittedName>
</protein>
<dbReference type="InterPro" id="IPR000292">
    <property type="entry name" value="For/NO2_transpt"/>
</dbReference>
<evidence type="ECO:0000256" key="3">
    <source>
        <dbReference type="ARBA" id="ARBA00022989"/>
    </source>
</evidence>
<gene>
    <name evidence="7" type="ORF">MAG551_01277</name>
</gene>
<comment type="subcellular location">
    <subcellularLocation>
        <location evidence="1">Membrane</location>
        <topology evidence="1">Multi-pass membrane protein</topology>
    </subcellularLocation>
</comment>
<accession>A0A942A405</accession>
<reference evidence="7" key="1">
    <citation type="journal article" date="2021" name="ISME J.">
        <title>Fine-scale metabolic discontinuity in a stratified prokaryote microbiome of a Red Sea deep halocline.</title>
        <authorList>
            <person name="Michoud G."/>
            <person name="Ngugi D.K."/>
            <person name="Barozzi A."/>
            <person name="Merlino G."/>
            <person name="Calleja M.L."/>
            <person name="Delgado-Huertas A."/>
            <person name="Moran X.A.G."/>
            <person name="Daffonchio D."/>
        </authorList>
    </citation>
    <scope>NUCLEOTIDE SEQUENCE</scope>
    <source>
        <strain evidence="7">SuakinDeep_MAG55_1</strain>
    </source>
</reference>
<name>A0A942A405_9BACT</name>
<dbReference type="Proteomes" id="UP000722750">
    <property type="component" value="Unassembled WGS sequence"/>
</dbReference>
<proteinExistence type="inferred from homology"/>
<dbReference type="InterPro" id="IPR023271">
    <property type="entry name" value="Aquaporin-like"/>
</dbReference>
<evidence type="ECO:0000256" key="5">
    <source>
        <dbReference type="ARBA" id="ARBA00049660"/>
    </source>
</evidence>
<dbReference type="PANTHER" id="PTHR30520:SF8">
    <property type="entry name" value="NITRITE TRANSPORTER NIRC"/>
    <property type="match status" value="1"/>
</dbReference>
<dbReference type="InterPro" id="IPR024002">
    <property type="entry name" value="For/NO2_transpt_CS"/>
</dbReference>
<dbReference type="EMBL" id="JAANXD010000055">
    <property type="protein sequence ID" value="MBS1258224.1"/>
    <property type="molecule type" value="Genomic_DNA"/>
</dbReference>
<comment type="similarity">
    <text evidence="5">Belongs to the FNT transporter (TC 1.A.16) family.</text>
</comment>
<keyword evidence="4 6" id="KW-0472">Membrane</keyword>
<organism evidence="7 8">
    <name type="scientific">Candidatus Scalindua arabica</name>
    <dbReference type="NCBI Taxonomy" id="1127984"/>
    <lineage>
        <taxon>Bacteria</taxon>
        <taxon>Pseudomonadati</taxon>
        <taxon>Planctomycetota</taxon>
        <taxon>Candidatus Brocadiia</taxon>
        <taxon>Candidatus Brocadiales</taxon>
        <taxon>Candidatus Scalinduaceae</taxon>
        <taxon>Candidatus Scalindua</taxon>
    </lineage>
</organism>
<feature type="transmembrane region" description="Helical" evidence="6">
    <location>
        <begin position="152"/>
        <end position="172"/>
    </location>
</feature>
<dbReference type="GO" id="GO:0005886">
    <property type="term" value="C:plasma membrane"/>
    <property type="evidence" value="ECO:0007669"/>
    <property type="project" value="TreeGrafter"/>
</dbReference>
<dbReference type="Pfam" id="PF01226">
    <property type="entry name" value="Form_Nir_trans"/>
    <property type="match status" value="1"/>
</dbReference>
<dbReference type="PROSITE" id="PS01006">
    <property type="entry name" value="FORMATE_NITRITE_TP_2"/>
    <property type="match status" value="1"/>
</dbReference>
<feature type="transmembrane region" description="Helical" evidence="6">
    <location>
        <begin position="203"/>
        <end position="225"/>
    </location>
</feature>
<keyword evidence="3 6" id="KW-1133">Transmembrane helix</keyword>
<dbReference type="PANTHER" id="PTHR30520">
    <property type="entry name" value="FORMATE TRANSPORTER-RELATED"/>
    <property type="match status" value="1"/>
</dbReference>
<dbReference type="AlphaFoldDB" id="A0A942A405"/>
<feature type="transmembrane region" description="Helical" evidence="6">
    <location>
        <begin position="178"/>
        <end position="196"/>
    </location>
</feature>
<evidence type="ECO:0000256" key="6">
    <source>
        <dbReference type="SAM" id="Phobius"/>
    </source>
</evidence>
<feature type="transmembrane region" description="Helical" evidence="6">
    <location>
        <begin position="231"/>
        <end position="248"/>
    </location>
</feature>
<evidence type="ECO:0000256" key="2">
    <source>
        <dbReference type="ARBA" id="ARBA00022692"/>
    </source>
</evidence>
<dbReference type="Gene3D" id="1.20.1080.10">
    <property type="entry name" value="Glycerol uptake facilitator protein"/>
    <property type="match status" value="1"/>
</dbReference>
<feature type="transmembrane region" description="Helical" evidence="6">
    <location>
        <begin position="61"/>
        <end position="82"/>
    </location>
</feature>
<dbReference type="GO" id="GO:0015499">
    <property type="term" value="F:formate transmembrane transporter activity"/>
    <property type="evidence" value="ECO:0007669"/>
    <property type="project" value="TreeGrafter"/>
</dbReference>
<feature type="transmembrane region" description="Helical" evidence="6">
    <location>
        <begin position="102"/>
        <end position="131"/>
    </location>
</feature>
<sequence length="262" mass="27671">MKATIDTFAGVAVAKEDMVRNSIGKYWVLSMLAGIYFGFGILLIFTIGAQFAGAGSASVKMLMGVSLAVALTLVIFAGAELFTTNNMVMIVGCLKGKTGWGWMAWLWFVNYFGNLAGAVLIAWVIACTGLADGTGNYISEVASAKMNDSWMTLFSKGIICNVLVCLAVWMVARTKNEAARILLIFVCLFAFVATGLEHCVANMAIFSISLFASSADSVSCAGFAYNQLPVVVGNIVGGGVFGVMYWYAACAPDQGLVPDGGE</sequence>
<keyword evidence="2 6" id="KW-0812">Transmembrane</keyword>
<evidence type="ECO:0000313" key="7">
    <source>
        <dbReference type="EMBL" id="MBS1258224.1"/>
    </source>
</evidence>
<evidence type="ECO:0000313" key="8">
    <source>
        <dbReference type="Proteomes" id="UP000722750"/>
    </source>
</evidence>
<evidence type="ECO:0000256" key="4">
    <source>
        <dbReference type="ARBA" id="ARBA00023136"/>
    </source>
</evidence>